<evidence type="ECO:0000256" key="2">
    <source>
        <dbReference type="ARBA" id="ARBA00012980"/>
    </source>
</evidence>
<evidence type="ECO:0000256" key="5">
    <source>
        <dbReference type="ARBA" id="ARBA00022741"/>
    </source>
</evidence>
<dbReference type="Gene3D" id="3.40.50.300">
    <property type="entry name" value="P-loop containing nucleotide triphosphate hydrolases"/>
    <property type="match status" value="1"/>
</dbReference>
<evidence type="ECO:0000256" key="8">
    <source>
        <dbReference type="ARBA" id="ARBA00048743"/>
    </source>
</evidence>
<dbReference type="EC" id="2.7.4.9" evidence="2"/>
<keyword evidence="6" id="KW-0418">Kinase</keyword>
<evidence type="ECO:0000256" key="1">
    <source>
        <dbReference type="ARBA" id="ARBA00009776"/>
    </source>
</evidence>
<dbReference type="GO" id="GO:0006235">
    <property type="term" value="P:dTTP biosynthetic process"/>
    <property type="evidence" value="ECO:0007669"/>
    <property type="project" value="TreeGrafter"/>
</dbReference>
<proteinExistence type="inferred from homology"/>
<keyword evidence="7" id="KW-0067">ATP-binding</keyword>
<reference evidence="10" key="1">
    <citation type="submission" date="2014-06" db="EMBL/GenBank/DDBJ databases">
        <title>Key roles for freshwater Actinobacteria revealed by deep metagenomic sequencing.</title>
        <authorList>
            <person name="Ghai R."/>
            <person name="Mizuno C.M."/>
            <person name="Picazo A."/>
            <person name="Camacho A."/>
            <person name="Rodriguez-Valera F."/>
        </authorList>
    </citation>
    <scope>NUCLEOTIDE SEQUENCE</scope>
</reference>
<dbReference type="FunFam" id="3.40.50.300:FF:000225">
    <property type="entry name" value="Thymidylate kinase"/>
    <property type="match status" value="1"/>
</dbReference>
<dbReference type="EMBL" id="JNSL01000011">
    <property type="protein sequence ID" value="KGA21209.1"/>
    <property type="molecule type" value="Genomic_DNA"/>
</dbReference>
<dbReference type="PANTHER" id="PTHR10344">
    <property type="entry name" value="THYMIDYLATE KINASE"/>
    <property type="match status" value="1"/>
</dbReference>
<protein>
    <recommendedName>
        <fullName evidence="2">dTMP kinase</fullName>
        <ecNumber evidence="2">2.7.4.9</ecNumber>
    </recommendedName>
</protein>
<dbReference type="GO" id="GO:0006233">
    <property type="term" value="P:dTDP biosynthetic process"/>
    <property type="evidence" value="ECO:0007669"/>
    <property type="project" value="InterPro"/>
</dbReference>
<dbReference type="InterPro" id="IPR018095">
    <property type="entry name" value="Thymidylate_kin_CS"/>
</dbReference>
<evidence type="ECO:0000313" key="10">
    <source>
        <dbReference type="EMBL" id="KGA21209.1"/>
    </source>
</evidence>
<dbReference type="GO" id="GO:0006227">
    <property type="term" value="P:dUDP biosynthetic process"/>
    <property type="evidence" value="ECO:0007669"/>
    <property type="project" value="TreeGrafter"/>
</dbReference>
<dbReference type="InterPro" id="IPR039430">
    <property type="entry name" value="Thymidylate_kin-like_dom"/>
</dbReference>
<keyword evidence="4" id="KW-0545">Nucleotide biosynthesis</keyword>
<accession>A0A094QFY4</accession>
<gene>
    <name evidence="10" type="ORF">GM51_3130</name>
</gene>
<dbReference type="GO" id="GO:0004798">
    <property type="term" value="F:dTMP kinase activity"/>
    <property type="evidence" value="ECO:0007669"/>
    <property type="project" value="UniProtKB-EC"/>
</dbReference>
<dbReference type="PROSITE" id="PS01331">
    <property type="entry name" value="THYMIDYLATE_KINASE"/>
    <property type="match status" value="1"/>
</dbReference>
<dbReference type="GO" id="GO:0005829">
    <property type="term" value="C:cytosol"/>
    <property type="evidence" value="ECO:0007669"/>
    <property type="project" value="TreeGrafter"/>
</dbReference>
<dbReference type="PANTHER" id="PTHR10344:SF4">
    <property type="entry name" value="UMP-CMP KINASE 2, MITOCHONDRIAL"/>
    <property type="match status" value="1"/>
</dbReference>
<evidence type="ECO:0000256" key="3">
    <source>
        <dbReference type="ARBA" id="ARBA00022679"/>
    </source>
</evidence>
<dbReference type="Pfam" id="PF02223">
    <property type="entry name" value="Thymidylate_kin"/>
    <property type="match status" value="1"/>
</dbReference>
<keyword evidence="3" id="KW-0808">Transferase</keyword>
<dbReference type="CDD" id="cd01672">
    <property type="entry name" value="TMPK"/>
    <property type="match status" value="1"/>
</dbReference>
<evidence type="ECO:0000259" key="9">
    <source>
        <dbReference type="Pfam" id="PF02223"/>
    </source>
</evidence>
<organism evidence="10">
    <name type="scientific">freshwater metagenome</name>
    <dbReference type="NCBI Taxonomy" id="449393"/>
    <lineage>
        <taxon>unclassified sequences</taxon>
        <taxon>metagenomes</taxon>
        <taxon>ecological metagenomes</taxon>
    </lineage>
</organism>
<evidence type="ECO:0000256" key="7">
    <source>
        <dbReference type="ARBA" id="ARBA00022840"/>
    </source>
</evidence>
<dbReference type="SUPFAM" id="SSF52540">
    <property type="entry name" value="P-loop containing nucleoside triphosphate hydrolases"/>
    <property type="match status" value="1"/>
</dbReference>
<sequence length="206" mass="22419">MSNGFFIAIEGGEGAGKSTHSKRLAQYLESIGHEVVLTREPGGTPTAEKIRNILLDPEIVDMPDHTEALLFAASRADHAANLIRPALERGATVICDRYFDSSVAYQGYSRGLGAEKIRDLSLWATDNLIPDFTIYLDVPAEAAQQRMDGTDRMEIQSRDFHEAVHQAFREIAAASKFPNVLIDATAPKDEVAAAVQVAIVGVLANR</sequence>
<comment type="similarity">
    <text evidence="1">Belongs to the thymidylate kinase family.</text>
</comment>
<comment type="catalytic activity">
    <reaction evidence="8">
        <text>dTMP + ATP = dTDP + ADP</text>
        <dbReference type="Rhea" id="RHEA:13517"/>
        <dbReference type="ChEBI" id="CHEBI:30616"/>
        <dbReference type="ChEBI" id="CHEBI:58369"/>
        <dbReference type="ChEBI" id="CHEBI:63528"/>
        <dbReference type="ChEBI" id="CHEBI:456216"/>
        <dbReference type="EC" id="2.7.4.9"/>
    </reaction>
</comment>
<dbReference type="GO" id="GO:0005524">
    <property type="term" value="F:ATP binding"/>
    <property type="evidence" value="ECO:0007669"/>
    <property type="project" value="UniProtKB-KW"/>
</dbReference>
<name>A0A094QFY4_9ZZZZ</name>
<keyword evidence="5" id="KW-0547">Nucleotide-binding</keyword>
<dbReference type="InterPro" id="IPR027417">
    <property type="entry name" value="P-loop_NTPase"/>
</dbReference>
<evidence type="ECO:0000256" key="6">
    <source>
        <dbReference type="ARBA" id="ARBA00022777"/>
    </source>
</evidence>
<dbReference type="HAMAP" id="MF_00165">
    <property type="entry name" value="Thymidylate_kinase"/>
    <property type="match status" value="1"/>
</dbReference>
<feature type="domain" description="Thymidylate kinase-like" evidence="9">
    <location>
        <begin position="9"/>
        <end position="193"/>
    </location>
</feature>
<dbReference type="NCBIfam" id="TIGR00041">
    <property type="entry name" value="DTMP_kinase"/>
    <property type="match status" value="1"/>
</dbReference>
<evidence type="ECO:0000256" key="4">
    <source>
        <dbReference type="ARBA" id="ARBA00022727"/>
    </source>
</evidence>
<comment type="caution">
    <text evidence="10">The sequence shown here is derived from an EMBL/GenBank/DDBJ whole genome shotgun (WGS) entry which is preliminary data.</text>
</comment>
<dbReference type="InterPro" id="IPR018094">
    <property type="entry name" value="Thymidylate_kinase"/>
</dbReference>
<dbReference type="AlphaFoldDB" id="A0A094QFY4"/>